<dbReference type="RefSeq" id="WP_166161829.1">
    <property type="nucleotide sequence ID" value="NZ_CP049740.1"/>
</dbReference>
<feature type="transmembrane region" description="Helical" evidence="9">
    <location>
        <begin position="143"/>
        <end position="162"/>
    </location>
</feature>
<gene>
    <name evidence="10" type="ORF">G7057_05110</name>
</gene>
<evidence type="ECO:0000313" key="11">
    <source>
        <dbReference type="Proteomes" id="UP000501451"/>
    </source>
</evidence>
<feature type="transmembrane region" description="Helical" evidence="9">
    <location>
        <begin position="230"/>
        <end position="250"/>
    </location>
</feature>
<dbReference type="GO" id="GO:0043190">
    <property type="term" value="C:ATP-binding cassette (ABC) transporter complex"/>
    <property type="evidence" value="ECO:0007669"/>
    <property type="project" value="InterPro"/>
</dbReference>
<evidence type="ECO:0000313" key="10">
    <source>
        <dbReference type="EMBL" id="QII81914.1"/>
    </source>
</evidence>
<dbReference type="Pfam" id="PF00950">
    <property type="entry name" value="ABC-3"/>
    <property type="match status" value="1"/>
</dbReference>
<feature type="transmembrane region" description="Helical" evidence="9">
    <location>
        <begin position="59"/>
        <end position="78"/>
    </location>
</feature>
<feature type="transmembrane region" description="Helical" evidence="9">
    <location>
        <begin position="174"/>
        <end position="198"/>
    </location>
</feature>
<dbReference type="SUPFAM" id="SSF81345">
    <property type="entry name" value="ABC transporter involved in vitamin B12 uptake, BtuC"/>
    <property type="match status" value="1"/>
</dbReference>
<dbReference type="InterPro" id="IPR001626">
    <property type="entry name" value="ABC_TroCD"/>
</dbReference>
<dbReference type="GO" id="GO:0010043">
    <property type="term" value="P:response to zinc ion"/>
    <property type="evidence" value="ECO:0007669"/>
    <property type="project" value="TreeGrafter"/>
</dbReference>
<dbReference type="PANTHER" id="PTHR30477:SF8">
    <property type="entry name" value="METAL TRANSPORT SYSTEM MEMBRANE PROTEIN CT_070-RELATED"/>
    <property type="match status" value="1"/>
</dbReference>
<dbReference type="AlphaFoldDB" id="A0A6G7K9H1"/>
<name>A0A6G7K9H1_9LACT</name>
<feature type="transmembrane region" description="Helical" evidence="9">
    <location>
        <begin position="256"/>
        <end position="277"/>
    </location>
</feature>
<feature type="transmembrane region" description="Helical" evidence="9">
    <location>
        <begin position="6"/>
        <end position="27"/>
    </location>
</feature>
<accession>A0A6G7K9H1</accession>
<dbReference type="Gene3D" id="1.10.3470.10">
    <property type="entry name" value="ABC transporter involved in vitamin B12 uptake, BtuC"/>
    <property type="match status" value="1"/>
</dbReference>
<dbReference type="KEGG" id="jar:G7057_05110"/>
<dbReference type="EMBL" id="CP049740">
    <property type="protein sequence ID" value="QII81914.1"/>
    <property type="molecule type" value="Genomic_DNA"/>
</dbReference>
<evidence type="ECO:0000256" key="2">
    <source>
        <dbReference type="ARBA" id="ARBA00008034"/>
    </source>
</evidence>
<evidence type="ECO:0000256" key="8">
    <source>
        <dbReference type="RuleBase" id="RU003943"/>
    </source>
</evidence>
<sequence length="285" mass="30860">MTMMTEIMFVAMIVSVGCTLPGVFLVLRGMTMLSDAITHSVLLGIVLAFFVTQDLSSPMLFIGAVLIGIVTVWLTEALQKTDLMKKDAAIGLVYPLFFSIAIILISRYAGYVHLDVDSVMMGEIGFTPFTRFSLFGLDLGPQALWINLFILLLNALLIVIFYKELQVSTFHPAYAAALGFSPTLIHYGLMTSVSVTAVGAYDSVGSILVVGFMVGPAVTAYLHTKTLKKMIGLTIVIAIFNSLVGVYLAFQFDVAIAGMIALVTGVTAFISFLLKLAKQRLLAYI</sequence>
<proteinExistence type="inferred from homology"/>
<evidence type="ECO:0000256" key="1">
    <source>
        <dbReference type="ARBA" id="ARBA00004651"/>
    </source>
</evidence>
<dbReference type="Proteomes" id="UP000501451">
    <property type="component" value="Chromosome"/>
</dbReference>
<evidence type="ECO:0000256" key="6">
    <source>
        <dbReference type="ARBA" id="ARBA00022989"/>
    </source>
</evidence>
<dbReference type="InterPro" id="IPR037294">
    <property type="entry name" value="ABC_BtuC-like"/>
</dbReference>
<keyword evidence="5 8" id="KW-0812">Transmembrane</keyword>
<keyword evidence="6 9" id="KW-1133">Transmembrane helix</keyword>
<keyword evidence="3 8" id="KW-0813">Transport</keyword>
<evidence type="ECO:0000256" key="7">
    <source>
        <dbReference type="ARBA" id="ARBA00023136"/>
    </source>
</evidence>
<keyword evidence="4" id="KW-1003">Cell membrane</keyword>
<protein>
    <submittedName>
        <fullName evidence="10">Metal ABC transporter permease</fullName>
    </submittedName>
</protein>
<evidence type="ECO:0000256" key="4">
    <source>
        <dbReference type="ARBA" id="ARBA00022475"/>
    </source>
</evidence>
<feature type="transmembrane region" description="Helical" evidence="9">
    <location>
        <begin position="90"/>
        <end position="110"/>
    </location>
</feature>
<dbReference type="PANTHER" id="PTHR30477">
    <property type="entry name" value="ABC-TRANSPORTER METAL-BINDING PROTEIN"/>
    <property type="match status" value="1"/>
</dbReference>
<keyword evidence="11" id="KW-1185">Reference proteome</keyword>
<keyword evidence="7 9" id="KW-0472">Membrane</keyword>
<evidence type="ECO:0000256" key="3">
    <source>
        <dbReference type="ARBA" id="ARBA00022448"/>
    </source>
</evidence>
<comment type="subcellular location">
    <subcellularLocation>
        <location evidence="1 8">Cell membrane</location>
        <topology evidence="1 8">Multi-pass membrane protein</topology>
    </subcellularLocation>
</comment>
<feature type="transmembrane region" description="Helical" evidence="9">
    <location>
        <begin position="204"/>
        <end position="223"/>
    </location>
</feature>
<comment type="similarity">
    <text evidence="2 8">Belongs to the ABC-3 integral membrane protein family.</text>
</comment>
<organism evidence="10 11">
    <name type="scientific">Jeotgalibaca arthritidis</name>
    <dbReference type="NCBI Taxonomy" id="1868794"/>
    <lineage>
        <taxon>Bacteria</taxon>
        <taxon>Bacillati</taxon>
        <taxon>Bacillota</taxon>
        <taxon>Bacilli</taxon>
        <taxon>Lactobacillales</taxon>
        <taxon>Carnobacteriaceae</taxon>
        <taxon>Jeotgalibaca</taxon>
    </lineage>
</organism>
<dbReference type="GO" id="GO:0055085">
    <property type="term" value="P:transmembrane transport"/>
    <property type="evidence" value="ECO:0007669"/>
    <property type="project" value="InterPro"/>
</dbReference>
<reference evidence="10 11" key="1">
    <citation type="journal article" date="2017" name="Int. J. Syst. Evol. Microbiol.">
        <title>Jeotgalibaca porci sp. nov. and Jeotgalibaca arthritidis sp. nov., isolated from pigs, and emended description of the genus Jeotgalibaca.</title>
        <authorList>
            <person name="Zamora L."/>
            <person name="Perez-Sancho M."/>
            <person name="Dominguez L."/>
            <person name="Fernandez-Garayzabal J.F."/>
            <person name="Vela A.I."/>
        </authorList>
    </citation>
    <scope>NUCLEOTIDE SEQUENCE [LARGE SCALE GENOMIC DNA]</scope>
    <source>
        <strain evidence="10 11">CECT 9157</strain>
    </source>
</reference>
<evidence type="ECO:0000256" key="9">
    <source>
        <dbReference type="SAM" id="Phobius"/>
    </source>
</evidence>
<evidence type="ECO:0000256" key="5">
    <source>
        <dbReference type="ARBA" id="ARBA00022692"/>
    </source>
</evidence>